<evidence type="ECO:0000313" key="2">
    <source>
        <dbReference type="Proteomes" id="UP000735302"/>
    </source>
</evidence>
<keyword evidence="2" id="KW-1185">Reference proteome</keyword>
<comment type="caution">
    <text evidence="1">The sequence shown here is derived from an EMBL/GenBank/DDBJ whole genome shotgun (WGS) entry which is preliminary data.</text>
</comment>
<organism evidence="1 2">
    <name type="scientific">Plakobranchus ocellatus</name>
    <dbReference type="NCBI Taxonomy" id="259542"/>
    <lineage>
        <taxon>Eukaryota</taxon>
        <taxon>Metazoa</taxon>
        <taxon>Spiralia</taxon>
        <taxon>Lophotrochozoa</taxon>
        <taxon>Mollusca</taxon>
        <taxon>Gastropoda</taxon>
        <taxon>Heterobranchia</taxon>
        <taxon>Euthyneura</taxon>
        <taxon>Panpulmonata</taxon>
        <taxon>Sacoglossa</taxon>
        <taxon>Placobranchoidea</taxon>
        <taxon>Plakobranchidae</taxon>
        <taxon>Plakobranchus</taxon>
    </lineage>
</organism>
<proteinExistence type="predicted"/>
<accession>A0AAV3ZAL6</accession>
<reference evidence="1 2" key="1">
    <citation type="journal article" date="2021" name="Elife">
        <title>Chloroplast acquisition without the gene transfer in kleptoplastic sea slugs, Plakobranchus ocellatus.</title>
        <authorList>
            <person name="Maeda T."/>
            <person name="Takahashi S."/>
            <person name="Yoshida T."/>
            <person name="Shimamura S."/>
            <person name="Takaki Y."/>
            <person name="Nagai Y."/>
            <person name="Toyoda A."/>
            <person name="Suzuki Y."/>
            <person name="Arimoto A."/>
            <person name="Ishii H."/>
            <person name="Satoh N."/>
            <person name="Nishiyama T."/>
            <person name="Hasebe M."/>
            <person name="Maruyama T."/>
            <person name="Minagawa J."/>
            <person name="Obokata J."/>
            <person name="Shigenobu S."/>
        </authorList>
    </citation>
    <scope>NUCLEOTIDE SEQUENCE [LARGE SCALE GENOMIC DNA]</scope>
</reference>
<name>A0AAV3ZAL6_9GAST</name>
<dbReference type="Proteomes" id="UP000735302">
    <property type="component" value="Unassembled WGS sequence"/>
</dbReference>
<evidence type="ECO:0000313" key="1">
    <source>
        <dbReference type="EMBL" id="GFN91526.1"/>
    </source>
</evidence>
<protein>
    <submittedName>
        <fullName evidence="1">Uncharacterized protein</fullName>
    </submittedName>
</protein>
<gene>
    <name evidence="1" type="ORF">PoB_001803200</name>
</gene>
<dbReference type="EMBL" id="BLXT01002152">
    <property type="protein sequence ID" value="GFN91526.1"/>
    <property type="molecule type" value="Genomic_DNA"/>
</dbReference>
<sequence length="109" mass="12732">MRLLTSTPPYEMTKNHPALDHWDYNTNFTDLIQCNNGKIKRQEKKTCHVKQWNFPSQNLQLHQKEGIKTLPETAAEKQAAHQVQVWRLDQRNFPDVQHASLHDGACEVD</sequence>
<dbReference type="AlphaFoldDB" id="A0AAV3ZAL6"/>